<feature type="transmembrane region" description="Helical" evidence="2">
    <location>
        <begin position="168"/>
        <end position="184"/>
    </location>
</feature>
<reference evidence="3 4" key="1">
    <citation type="journal article" date="2009" name="Nature">
        <title>Evolution of pathogenicity and sexual reproduction in eight Candida genomes.</title>
        <authorList>
            <person name="Butler G."/>
            <person name="Rasmussen M.D."/>
            <person name="Lin M.F."/>
            <person name="Santos M.A."/>
            <person name="Sakthikumar S."/>
            <person name="Munro C.A."/>
            <person name="Rheinbay E."/>
            <person name="Grabherr M."/>
            <person name="Forche A."/>
            <person name="Reedy J.L."/>
            <person name="Agrafioti I."/>
            <person name="Arnaud M.B."/>
            <person name="Bates S."/>
            <person name="Brown A.J."/>
            <person name="Brunke S."/>
            <person name="Costanzo M.C."/>
            <person name="Fitzpatrick D.A."/>
            <person name="de Groot P.W."/>
            <person name="Harris D."/>
            <person name="Hoyer L.L."/>
            <person name="Hube B."/>
            <person name="Klis F.M."/>
            <person name="Kodira C."/>
            <person name="Lennard N."/>
            <person name="Logue M.E."/>
            <person name="Martin R."/>
            <person name="Neiman A.M."/>
            <person name="Nikolaou E."/>
            <person name="Quail M.A."/>
            <person name="Quinn J."/>
            <person name="Santos M.C."/>
            <person name="Schmitzberger F.F."/>
            <person name="Sherlock G."/>
            <person name="Shah P."/>
            <person name="Silverstein K.A."/>
            <person name="Skrzypek M.S."/>
            <person name="Soll D."/>
            <person name="Staggs R."/>
            <person name="Stansfield I."/>
            <person name="Stumpf M.P."/>
            <person name="Sudbery P.E."/>
            <person name="Srikantha T."/>
            <person name="Zeng Q."/>
            <person name="Berman J."/>
            <person name="Berriman M."/>
            <person name="Heitman J."/>
            <person name="Gow N.A."/>
            <person name="Lorenz M.C."/>
            <person name="Birren B.W."/>
            <person name="Kellis M."/>
            <person name="Cuomo C.A."/>
        </authorList>
    </citation>
    <scope>NUCLEOTIDE SEQUENCE [LARGE SCALE GENOMIC DNA]</scope>
    <source>
        <strain evidence="4">ATCC 6260 / CBS 566 / DSM 6381 / JCM 1539 / NBRC 10279 / NRRL Y-324</strain>
    </source>
</reference>
<proteinExistence type="predicted"/>
<dbReference type="AlphaFoldDB" id="A5DJ47"/>
<dbReference type="KEGG" id="pgu:PGUG_03298"/>
<feature type="transmembrane region" description="Helical" evidence="2">
    <location>
        <begin position="190"/>
        <end position="206"/>
    </location>
</feature>
<keyword evidence="2" id="KW-0472">Membrane</keyword>
<evidence type="ECO:0000256" key="1">
    <source>
        <dbReference type="SAM" id="MobiDB-lite"/>
    </source>
</evidence>
<gene>
    <name evidence="3" type="ORF">PGUG_03298</name>
</gene>
<accession>A5DJ47</accession>
<keyword evidence="2" id="KW-1133">Transmembrane helix</keyword>
<keyword evidence="4" id="KW-1185">Reference proteome</keyword>
<dbReference type="GeneID" id="5126420"/>
<keyword evidence="2" id="KW-0812">Transmembrane</keyword>
<feature type="transmembrane region" description="Helical" evidence="2">
    <location>
        <begin position="142"/>
        <end position="161"/>
    </location>
</feature>
<name>A5DJ47_PICGU</name>
<dbReference type="HOGENOM" id="CLU_1200226_0_0_1"/>
<dbReference type="EMBL" id="CH408158">
    <property type="protein sequence ID" value="EDK39200.2"/>
    <property type="molecule type" value="Genomic_DNA"/>
</dbReference>
<feature type="transmembrane region" description="Helical" evidence="2">
    <location>
        <begin position="108"/>
        <end position="130"/>
    </location>
</feature>
<feature type="region of interest" description="Disordered" evidence="1">
    <location>
        <begin position="1"/>
        <end position="21"/>
    </location>
</feature>
<dbReference type="RefSeq" id="XP_001483917.2">
    <property type="nucleotide sequence ID" value="XM_001483867.1"/>
</dbReference>
<protein>
    <submittedName>
        <fullName evidence="3">Uncharacterized protein</fullName>
    </submittedName>
</protein>
<sequence length="225" mass="25073">MSTPPVQEMTPPQQPEESNPLQLEGVTPQQMEEMVRHLVRAFYTPRTDESTSLPVEEMAIATTSEATPETSDSLMSTSNKWRIAIALTSGLGAVVSSEIFVKRIPKGLSITLAVACRVLTINRVLGISASNRRKDPPKNYHWSMYSAVASTAVYGVAGWYLSRKQHPTVFVCLVMLMFTAISGMSSLKMWVFAFLSLYMFTFIYIYDTHVSFVTKTCQIILIPTS</sequence>
<dbReference type="InParanoid" id="A5DJ47"/>
<evidence type="ECO:0000313" key="3">
    <source>
        <dbReference type="EMBL" id="EDK39200.2"/>
    </source>
</evidence>
<organism evidence="3 4">
    <name type="scientific">Meyerozyma guilliermondii (strain ATCC 6260 / CBS 566 / DSM 6381 / JCM 1539 / NBRC 10279 / NRRL Y-324)</name>
    <name type="common">Yeast</name>
    <name type="synonym">Candida guilliermondii</name>
    <dbReference type="NCBI Taxonomy" id="294746"/>
    <lineage>
        <taxon>Eukaryota</taxon>
        <taxon>Fungi</taxon>
        <taxon>Dikarya</taxon>
        <taxon>Ascomycota</taxon>
        <taxon>Saccharomycotina</taxon>
        <taxon>Pichiomycetes</taxon>
        <taxon>Debaryomycetaceae</taxon>
        <taxon>Meyerozyma</taxon>
    </lineage>
</organism>
<evidence type="ECO:0000256" key="2">
    <source>
        <dbReference type="SAM" id="Phobius"/>
    </source>
</evidence>
<feature type="transmembrane region" description="Helical" evidence="2">
    <location>
        <begin position="81"/>
        <end position="101"/>
    </location>
</feature>
<dbReference type="VEuPathDB" id="FungiDB:PGUG_03298"/>
<dbReference type="Proteomes" id="UP000001997">
    <property type="component" value="Unassembled WGS sequence"/>
</dbReference>
<evidence type="ECO:0000313" key="4">
    <source>
        <dbReference type="Proteomes" id="UP000001997"/>
    </source>
</evidence>